<gene>
    <name evidence="2" type="ORF">SAMN05421637_1835</name>
</gene>
<dbReference type="InterPro" id="IPR002575">
    <property type="entry name" value="Aminoglycoside_PTrfase"/>
</dbReference>
<dbReference type="PANTHER" id="PTHR21310">
    <property type="entry name" value="AMINOGLYCOSIDE PHOSPHOTRANSFERASE-RELATED-RELATED"/>
    <property type="match status" value="1"/>
</dbReference>
<dbReference type="EMBL" id="FNZI01000004">
    <property type="protein sequence ID" value="SEJ45557.1"/>
    <property type="molecule type" value="Genomic_DNA"/>
</dbReference>
<dbReference type="PANTHER" id="PTHR21310:SF15">
    <property type="entry name" value="AMINOGLYCOSIDE PHOSPHOTRANSFERASE DOMAIN-CONTAINING PROTEIN"/>
    <property type="match status" value="1"/>
</dbReference>
<dbReference type="InterPro" id="IPR051678">
    <property type="entry name" value="AGP_Transferase"/>
</dbReference>
<dbReference type="AlphaFoldDB" id="A0A1H6Z2E6"/>
<organism evidence="2 3">
    <name type="scientific">Demequina mangrovi</name>
    <dbReference type="NCBI Taxonomy" id="1043493"/>
    <lineage>
        <taxon>Bacteria</taxon>
        <taxon>Bacillati</taxon>
        <taxon>Actinomycetota</taxon>
        <taxon>Actinomycetes</taxon>
        <taxon>Micrococcales</taxon>
        <taxon>Demequinaceae</taxon>
        <taxon>Demequina</taxon>
    </lineage>
</organism>
<keyword evidence="2" id="KW-0808">Transferase</keyword>
<proteinExistence type="predicted"/>
<keyword evidence="3" id="KW-1185">Reference proteome</keyword>
<dbReference type="SUPFAM" id="SSF56112">
    <property type="entry name" value="Protein kinase-like (PK-like)"/>
    <property type="match status" value="1"/>
</dbReference>
<dbReference type="InterPro" id="IPR011009">
    <property type="entry name" value="Kinase-like_dom_sf"/>
</dbReference>
<evidence type="ECO:0000313" key="3">
    <source>
        <dbReference type="Proteomes" id="UP000183315"/>
    </source>
</evidence>
<dbReference type="eggNOG" id="COG3173">
    <property type="taxonomic scope" value="Bacteria"/>
</dbReference>
<dbReference type="GO" id="GO:0016301">
    <property type="term" value="F:kinase activity"/>
    <property type="evidence" value="ECO:0007669"/>
    <property type="project" value="UniProtKB-KW"/>
</dbReference>
<keyword evidence="2" id="KW-0418">Kinase</keyword>
<sequence>MTDLLPTQRALTREELEAILAPLGRVSDSWLLSGGTFSAVQGVELDGGETVVVKTSVPEARDARGRSRLLGYEHDMLRAERDHLRLVAPLDAVPAPRVLHEDFSRAVADVDVLVMTLVPGMPWDDATDVMTPESNARAHHQVGKILAVLGGVIGERFGLPADGFRLGDPTWPGFLERLVASAVDDAAAWEVDIEPARLLAGVEAAAEALAEVSAPTLVHADLWHGNVLVDPNNGDVTGVVDFERSLFGDPLWGLAGGETHSSGPFEAAKVAGYEAATGRPLRLDRSAELRVALYRLWSMAVQLTEIGPRGFEGGWLDGHRASIRANRARLHAILGV</sequence>
<evidence type="ECO:0000259" key="1">
    <source>
        <dbReference type="Pfam" id="PF01636"/>
    </source>
</evidence>
<dbReference type="Pfam" id="PF01636">
    <property type="entry name" value="APH"/>
    <property type="match status" value="1"/>
</dbReference>
<accession>A0A1H6Z2E6</accession>
<evidence type="ECO:0000313" key="2">
    <source>
        <dbReference type="EMBL" id="SEJ45557.1"/>
    </source>
</evidence>
<protein>
    <submittedName>
        <fullName evidence="2">Ser/Thr protein kinase RdoA involved in Cpx stress response, MazF antagonist</fullName>
    </submittedName>
</protein>
<dbReference type="Gene3D" id="3.90.1200.10">
    <property type="match status" value="1"/>
</dbReference>
<dbReference type="OrthoDB" id="5490445at2"/>
<dbReference type="STRING" id="1043493.SAMN05421637_1835"/>
<reference evidence="3" key="1">
    <citation type="submission" date="2016-10" db="EMBL/GenBank/DDBJ databases">
        <authorList>
            <person name="Varghese N."/>
        </authorList>
    </citation>
    <scope>NUCLEOTIDE SEQUENCE [LARGE SCALE GENOMIC DNA]</scope>
    <source>
        <strain evidence="3">DSM 24868</strain>
    </source>
</reference>
<dbReference type="RefSeq" id="WP_042214470.1">
    <property type="nucleotide sequence ID" value="NZ_BBLU01000006.1"/>
</dbReference>
<feature type="domain" description="Aminoglycoside phosphotransferase" evidence="1">
    <location>
        <begin position="71"/>
        <end position="274"/>
    </location>
</feature>
<dbReference type="Proteomes" id="UP000183315">
    <property type="component" value="Unassembled WGS sequence"/>
</dbReference>
<name>A0A1H6Z2E6_9MICO</name>